<proteinExistence type="predicted"/>
<dbReference type="GO" id="GO:0032259">
    <property type="term" value="P:methylation"/>
    <property type="evidence" value="ECO:0007669"/>
    <property type="project" value="UniProtKB-KW"/>
</dbReference>
<evidence type="ECO:0000259" key="1">
    <source>
        <dbReference type="Pfam" id="PF13649"/>
    </source>
</evidence>
<protein>
    <submittedName>
        <fullName evidence="2">SAM-dependent methyltransferase</fullName>
    </submittedName>
</protein>
<keyword evidence="2" id="KW-0808">Transferase</keyword>
<dbReference type="Proteomes" id="UP001143545">
    <property type="component" value="Unassembled WGS sequence"/>
</dbReference>
<dbReference type="RefSeq" id="WP_281755070.1">
    <property type="nucleotide sequence ID" value="NZ_BRVP01000015.1"/>
</dbReference>
<dbReference type="AlphaFoldDB" id="A0A9W6B8E1"/>
<reference evidence="2" key="1">
    <citation type="submission" date="2022-07" db="EMBL/GenBank/DDBJ databases">
        <title>Taxonomy of Novel Oxalotrophic and Methylotrophic Bacteria.</title>
        <authorList>
            <person name="Sahin N."/>
            <person name="Tani A."/>
        </authorList>
    </citation>
    <scope>NUCLEOTIDE SEQUENCE</scope>
    <source>
        <strain evidence="2">AM327</strain>
    </source>
</reference>
<evidence type="ECO:0000313" key="2">
    <source>
        <dbReference type="EMBL" id="GLB53279.1"/>
    </source>
</evidence>
<dbReference type="Pfam" id="PF13649">
    <property type="entry name" value="Methyltransf_25"/>
    <property type="match status" value="1"/>
</dbReference>
<comment type="caution">
    <text evidence="2">The sequence shown here is derived from an EMBL/GenBank/DDBJ whole genome shotgun (WGS) entry which is preliminary data.</text>
</comment>
<dbReference type="Gene3D" id="3.40.50.150">
    <property type="entry name" value="Vaccinia Virus protein VP39"/>
    <property type="match status" value="1"/>
</dbReference>
<sequence>MKDLFGKAILDYQLGNYTEDIKTETSISEEDDLPLPYLFRDYDEMPSLEKKALDITSGSVLDIGCGAGSHSLYLQNTRGLEVTAVDISPNAIEACKLRGVKNAISLDVMTMTSNNKYDTLLLLMNGAGMCGRLEKLTAFLEKLKTLIAPGGQILLDSSDIIYMFEDDEEDGGVWIPADKSYYGEVDYIVKYKGEEEPAFDWMYIDYDTLKKAADYNGFKCTCILEGEHYDYLAQLSL</sequence>
<keyword evidence="2" id="KW-0489">Methyltransferase</keyword>
<dbReference type="SUPFAM" id="SSF53335">
    <property type="entry name" value="S-adenosyl-L-methionine-dependent methyltransferases"/>
    <property type="match status" value="1"/>
</dbReference>
<dbReference type="InterPro" id="IPR041698">
    <property type="entry name" value="Methyltransf_25"/>
</dbReference>
<name>A0A9W6B8E1_9FLAO</name>
<dbReference type="InterPro" id="IPR029063">
    <property type="entry name" value="SAM-dependent_MTases_sf"/>
</dbReference>
<dbReference type="CDD" id="cd02440">
    <property type="entry name" value="AdoMet_MTases"/>
    <property type="match status" value="1"/>
</dbReference>
<evidence type="ECO:0000313" key="3">
    <source>
        <dbReference type="Proteomes" id="UP001143545"/>
    </source>
</evidence>
<gene>
    <name evidence="2" type="ORF">NBRC110019_23190</name>
</gene>
<accession>A0A9W6B8E1</accession>
<dbReference type="GO" id="GO:0008168">
    <property type="term" value="F:methyltransferase activity"/>
    <property type="evidence" value="ECO:0007669"/>
    <property type="project" value="UniProtKB-KW"/>
</dbReference>
<keyword evidence="3" id="KW-1185">Reference proteome</keyword>
<feature type="domain" description="Methyltransferase" evidence="1">
    <location>
        <begin position="60"/>
        <end position="151"/>
    </location>
</feature>
<organism evidence="2 3">
    <name type="scientific">Neptunitalea chrysea</name>
    <dbReference type="NCBI Taxonomy" id="1647581"/>
    <lineage>
        <taxon>Bacteria</taxon>
        <taxon>Pseudomonadati</taxon>
        <taxon>Bacteroidota</taxon>
        <taxon>Flavobacteriia</taxon>
        <taxon>Flavobacteriales</taxon>
        <taxon>Flavobacteriaceae</taxon>
        <taxon>Neptunitalea</taxon>
    </lineage>
</organism>
<dbReference type="EMBL" id="BRVP01000015">
    <property type="protein sequence ID" value="GLB53279.1"/>
    <property type="molecule type" value="Genomic_DNA"/>
</dbReference>